<evidence type="ECO:0000313" key="2">
    <source>
        <dbReference type="Proteomes" id="UP000180253"/>
    </source>
</evidence>
<sequence length="103" mass="11725">MPIKYYPFLLCLEESIEFIDTETTFEHAVFYLTDTQMQHALCVYENGQCYDLQGNKMELPGLALLTQHVQQALLDDGQCCVQKITLTDVRQAFALLKSTLSVS</sequence>
<dbReference type="AlphaFoldDB" id="A0A1S1NDS2"/>
<protein>
    <submittedName>
        <fullName evidence="1">Uncharacterized protein</fullName>
    </submittedName>
</protein>
<dbReference type="Proteomes" id="UP000180253">
    <property type="component" value="Unassembled WGS sequence"/>
</dbReference>
<proteinExistence type="predicted"/>
<organism evidence="1 2">
    <name type="scientific">Pseudoalteromonas byunsanensis</name>
    <dbReference type="NCBI Taxonomy" id="327939"/>
    <lineage>
        <taxon>Bacteria</taxon>
        <taxon>Pseudomonadati</taxon>
        <taxon>Pseudomonadota</taxon>
        <taxon>Gammaproteobacteria</taxon>
        <taxon>Alteromonadales</taxon>
        <taxon>Pseudoalteromonadaceae</taxon>
        <taxon>Pseudoalteromonas</taxon>
    </lineage>
</organism>
<comment type="caution">
    <text evidence="1">The sequence shown here is derived from an EMBL/GenBank/DDBJ whole genome shotgun (WGS) entry which is preliminary data.</text>
</comment>
<dbReference type="EMBL" id="MNAN01000009">
    <property type="protein sequence ID" value="OHU97708.1"/>
    <property type="molecule type" value="Genomic_DNA"/>
</dbReference>
<dbReference type="OrthoDB" id="6310115at2"/>
<accession>A0A1S1NDS2</accession>
<reference evidence="1 2" key="1">
    <citation type="submission" date="2016-10" db="EMBL/GenBank/DDBJ databases">
        <title>Pseudoalteromonas amylolytica sp. nov., isolated from the surface seawater.</title>
        <authorList>
            <person name="Wu Y.-H."/>
            <person name="Cheng H."/>
            <person name="Jin X.-B."/>
            <person name="Wang C.-S."/>
            <person name="Xu X.-W."/>
        </authorList>
    </citation>
    <scope>NUCLEOTIDE SEQUENCE [LARGE SCALE GENOMIC DNA]</scope>
    <source>
        <strain evidence="1 2">JCM 12483</strain>
    </source>
</reference>
<gene>
    <name evidence="1" type="ORF">BIW53_01065</name>
</gene>
<evidence type="ECO:0000313" key="1">
    <source>
        <dbReference type="EMBL" id="OHU97708.1"/>
    </source>
</evidence>
<name>A0A1S1NDS2_9GAMM</name>
<keyword evidence="2" id="KW-1185">Reference proteome</keyword>
<dbReference type="RefSeq" id="WP_070989802.1">
    <property type="nucleotide sequence ID" value="NZ_CBCSHD010000002.1"/>
</dbReference>